<name>A0ABD1P611_9LAMI</name>
<keyword evidence="3" id="KW-1185">Reference proteome</keyword>
<sequence length="437" mass="51390">MEADRQMKKSDDHVAIDILHEHDLVTSIKEKMETISLLHSVCRVPEEFVEENQENYFPNLLSIGPLHHGKDDFKVMEDQKWQYFNTLLNRNPNAETILDTCVKILRHSEQKARKFYGKTVDMGSDNFVEIMLVDGCFIIELFLEFSIKNLRRRDDPIFFSTSNKMFRLRCDMILLENQIPFWVLQQLFHIVVIPKQCNNMSLIQLALCFFRKLIPGDEQVPQDKFGPEIHHLLDLIRQNYLPTLPQPRSDGGQKHFRCATHLQEAGITLRSTAKEGPLNIKFIKGELQIPSLKIHGYTEILFRNLIALELCHRECSKTITSYFIFMASLIRSKKDAQILYRKRILIDSGYEREGEFLNLMKKLQVEINVQDFYYGEICRRVNEHQNSRRQTWWQKAKHIYYKSELGVVGFVLAIILLVFLFTGIFFSAVSFLLHHFQ</sequence>
<keyword evidence="1" id="KW-1133">Transmembrane helix</keyword>
<protein>
    <submittedName>
        <fullName evidence="2">Uncharacterized protein</fullName>
    </submittedName>
</protein>
<dbReference type="AlphaFoldDB" id="A0ABD1P611"/>
<keyword evidence="1" id="KW-0812">Transmembrane</keyword>
<evidence type="ECO:0000313" key="3">
    <source>
        <dbReference type="Proteomes" id="UP001604277"/>
    </source>
</evidence>
<keyword evidence="1" id="KW-0472">Membrane</keyword>
<evidence type="ECO:0000313" key="2">
    <source>
        <dbReference type="EMBL" id="KAL2459320.1"/>
    </source>
</evidence>
<dbReference type="Pfam" id="PF03140">
    <property type="entry name" value="DUF247"/>
    <property type="match status" value="1"/>
</dbReference>
<comment type="caution">
    <text evidence="2">The sequence shown here is derived from an EMBL/GenBank/DDBJ whole genome shotgun (WGS) entry which is preliminary data.</text>
</comment>
<accession>A0ABD1P611</accession>
<dbReference type="PANTHER" id="PTHR31170">
    <property type="entry name" value="BNAC04G53230D PROTEIN"/>
    <property type="match status" value="1"/>
</dbReference>
<reference evidence="3" key="1">
    <citation type="submission" date="2024-07" db="EMBL/GenBank/DDBJ databases">
        <title>Two chromosome-level genome assemblies of Korean endemic species Abeliophyllum distichum and Forsythia ovata (Oleaceae).</title>
        <authorList>
            <person name="Jang H."/>
        </authorList>
    </citation>
    <scope>NUCLEOTIDE SEQUENCE [LARGE SCALE GENOMIC DNA]</scope>
</reference>
<dbReference type="InterPro" id="IPR004158">
    <property type="entry name" value="DUF247_pln"/>
</dbReference>
<evidence type="ECO:0000256" key="1">
    <source>
        <dbReference type="SAM" id="Phobius"/>
    </source>
</evidence>
<dbReference type="EMBL" id="JBFOLJ010000023">
    <property type="protein sequence ID" value="KAL2459320.1"/>
    <property type="molecule type" value="Genomic_DNA"/>
</dbReference>
<proteinExistence type="predicted"/>
<dbReference type="PANTHER" id="PTHR31170:SF25">
    <property type="entry name" value="BNAA09G04570D PROTEIN"/>
    <property type="match status" value="1"/>
</dbReference>
<feature type="transmembrane region" description="Helical" evidence="1">
    <location>
        <begin position="405"/>
        <end position="433"/>
    </location>
</feature>
<organism evidence="2 3">
    <name type="scientific">Forsythia ovata</name>
    <dbReference type="NCBI Taxonomy" id="205694"/>
    <lineage>
        <taxon>Eukaryota</taxon>
        <taxon>Viridiplantae</taxon>
        <taxon>Streptophyta</taxon>
        <taxon>Embryophyta</taxon>
        <taxon>Tracheophyta</taxon>
        <taxon>Spermatophyta</taxon>
        <taxon>Magnoliopsida</taxon>
        <taxon>eudicotyledons</taxon>
        <taxon>Gunneridae</taxon>
        <taxon>Pentapetalae</taxon>
        <taxon>asterids</taxon>
        <taxon>lamiids</taxon>
        <taxon>Lamiales</taxon>
        <taxon>Oleaceae</taxon>
        <taxon>Forsythieae</taxon>
        <taxon>Forsythia</taxon>
    </lineage>
</organism>
<gene>
    <name evidence="2" type="ORF">Fot_55009</name>
</gene>
<dbReference type="Proteomes" id="UP001604277">
    <property type="component" value="Unassembled WGS sequence"/>
</dbReference>